<keyword evidence="1" id="KW-0808">Transferase</keyword>
<dbReference type="Proteomes" id="UP000198937">
    <property type="component" value="Unassembled WGS sequence"/>
</dbReference>
<protein>
    <submittedName>
        <fullName evidence="1">Predicted N-acyltransferase</fullName>
    </submittedName>
</protein>
<dbReference type="Pfam" id="PF04339">
    <property type="entry name" value="FemAB_like"/>
    <property type="match status" value="1"/>
</dbReference>
<dbReference type="InterPro" id="IPR016181">
    <property type="entry name" value="Acyl_CoA_acyltransferase"/>
</dbReference>
<dbReference type="SUPFAM" id="SSF55729">
    <property type="entry name" value="Acyl-CoA N-acyltransferases (Nat)"/>
    <property type="match status" value="1"/>
</dbReference>
<reference evidence="1 2" key="1">
    <citation type="submission" date="2016-06" db="EMBL/GenBank/DDBJ databases">
        <authorList>
            <person name="Kjaerup R.B."/>
            <person name="Dalgaard T.S."/>
            <person name="Juul-Madsen H.R."/>
        </authorList>
    </citation>
    <scope>NUCLEOTIDE SEQUENCE [LARGE SCALE GENOMIC DNA]</scope>
    <source>
        <strain evidence="1 2">DSM 45577</strain>
    </source>
</reference>
<evidence type="ECO:0000313" key="2">
    <source>
        <dbReference type="Proteomes" id="UP000198937"/>
    </source>
</evidence>
<sequence>MPADPYPRLTEVSTIADLPPQEWAALSAGASLYQTHGWLHWAEEYFDLPTRYVLAYDADGTLVGAVVTNLMTEVPTRFTTWYDPVNMFLAPHVDPAGAAERWFPVLLVGGCSGYHGELLLDARLDADAQAEVRRAILDRCRELAARWGARSTVFMYLPKEAAEEVCRSWGGTAPVVATSAEAVIPLDGGETDFADYLARFPSARRSKLRKEVDGFTAAGSRIGQHLLADVLTEVAPLLGAHQRKFGATITDEETGQYFALQDKYLGAGSVVFTDERDGRINGFTLCYAHGDTLYSRAAGFGPDAAPFAYFNLAVYAPIRHALATGRRAVALGAGSYQGKVLRGAQVHGLWSTVLPPHPLEPSWHDALTRPFPQAVEAGICKEGPPVNAF</sequence>
<gene>
    <name evidence="1" type="ORF">GA0070617_1621</name>
</gene>
<dbReference type="GO" id="GO:0016746">
    <property type="term" value="F:acyltransferase activity"/>
    <property type="evidence" value="ECO:0007669"/>
    <property type="project" value="UniProtKB-KW"/>
</dbReference>
<organism evidence="1 2">
    <name type="scientific">Micromonospora yangpuensis</name>
    <dbReference type="NCBI Taxonomy" id="683228"/>
    <lineage>
        <taxon>Bacteria</taxon>
        <taxon>Bacillati</taxon>
        <taxon>Actinomycetota</taxon>
        <taxon>Actinomycetes</taxon>
        <taxon>Micromonosporales</taxon>
        <taxon>Micromonosporaceae</taxon>
        <taxon>Micromonospora</taxon>
    </lineage>
</organism>
<accession>A0A1C6U9V2</accession>
<proteinExistence type="predicted"/>
<dbReference type="EMBL" id="FMIA01000002">
    <property type="protein sequence ID" value="SCL50875.1"/>
    <property type="molecule type" value="Genomic_DNA"/>
</dbReference>
<dbReference type="AlphaFoldDB" id="A0A1C6U9V2"/>
<keyword evidence="1" id="KW-0012">Acyltransferase</keyword>
<evidence type="ECO:0000313" key="1">
    <source>
        <dbReference type="EMBL" id="SCL50875.1"/>
    </source>
</evidence>
<dbReference type="RefSeq" id="WP_091435366.1">
    <property type="nucleotide sequence ID" value="NZ_BMMJ01000001.1"/>
</dbReference>
<dbReference type="STRING" id="683228.GA0070617_1621"/>
<dbReference type="InterPro" id="IPR007434">
    <property type="entry name" value="FemAB-like"/>
</dbReference>
<keyword evidence="2" id="KW-1185">Reference proteome</keyword>
<dbReference type="OrthoDB" id="8181984at2"/>
<name>A0A1C6U9V2_9ACTN</name>